<dbReference type="VEuPathDB" id="FungiDB:FOMG_18916"/>
<accession>W9YYV7</accession>
<sequence>MEAGEEAEEEVARAIMDLGGAAVVSEAIRAEVEDELEVEEEGMEGRLAVVNKLTRSFPTPKARIPRLQRSKMHCT</sequence>
<evidence type="ECO:0000313" key="1">
    <source>
        <dbReference type="EMBL" id="EXK24345.1"/>
    </source>
</evidence>
<dbReference type="EMBL" id="JH659500">
    <property type="protein sequence ID" value="EXK24345.1"/>
    <property type="molecule type" value="Genomic_DNA"/>
</dbReference>
<organism evidence="1">
    <name type="scientific">Fusarium oxysporum f. sp. melonis 26406</name>
    <dbReference type="NCBI Taxonomy" id="1089452"/>
    <lineage>
        <taxon>Eukaryota</taxon>
        <taxon>Fungi</taxon>
        <taxon>Dikarya</taxon>
        <taxon>Ascomycota</taxon>
        <taxon>Pezizomycotina</taxon>
        <taxon>Sordariomycetes</taxon>
        <taxon>Hypocreomycetidae</taxon>
        <taxon>Hypocreales</taxon>
        <taxon>Nectriaceae</taxon>
        <taxon>Fusarium</taxon>
        <taxon>Fusarium oxysporum species complex</taxon>
    </lineage>
</organism>
<dbReference type="Proteomes" id="UP000030703">
    <property type="component" value="Unassembled WGS sequence"/>
</dbReference>
<reference evidence="1" key="2">
    <citation type="submission" date="2012-05" db="EMBL/GenBank/DDBJ databases">
        <title>Annotation of the Genome Sequence of Fusarium oxysporum f. sp. melonis 26406.</title>
        <authorList>
            <consortium name="The Broad Institute Genomics Platform"/>
            <person name="Ma L.-J."/>
            <person name="Corby-Kistler H."/>
            <person name="Broz K."/>
            <person name="Gale L.R."/>
            <person name="Jonkers W."/>
            <person name="O'Donnell K."/>
            <person name="Ploetz R."/>
            <person name="Steinberg C."/>
            <person name="Schwartz D.C."/>
            <person name="VanEtten H."/>
            <person name="Zhou S."/>
            <person name="Young S.K."/>
            <person name="Zeng Q."/>
            <person name="Gargeya S."/>
            <person name="Fitzgerald M."/>
            <person name="Abouelleil A."/>
            <person name="Alvarado L."/>
            <person name="Chapman S.B."/>
            <person name="Gainer-Dewar J."/>
            <person name="Goldberg J."/>
            <person name="Griggs A."/>
            <person name="Gujja S."/>
            <person name="Hansen M."/>
            <person name="Howarth C."/>
            <person name="Imamovic A."/>
            <person name="Ireland A."/>
            <person name="Larimer J."/>
            <person name="McCowan C."/>
            <person name="Murphy C."/>
            <person name="Pearson M."/>
            <person name="Poon T.W."/>
            <person name="Priest M."/>
            <person name="Roberts A."/>
            <person name="Saif S."/>
            <person name="Shea T."/>
            <person name="Sykes S."/>
            <person name="Wortman J."/>
            <person name="Nusbaum C."/>
            <person name="Birren B."/>
        </authorList>
    </citation>
    <scope>NUCLEOTIDE SEQUENCE</scope>
    <source>
        <strain evidence="1">26406</strain>
    </source>
</reference>
<proteinExistence type="predicted"/>
<reference evidence="1" key="1">
    <citation type="submission" date="2012-04" db="EMBL/GenBank/DDBJ databases">
        <title>The Genome Sequence of Fusarium oxysporum melonis.</title>
        <authorList>
            <consortium name="The Broad Institute Genome Sequencing Platform"/>
            <person name="Ma L.-J."/>
            <person name="Gale L.R."/>
            <person name="Schwartz D.C."/>
            <person name="Zhou S."/>
            <person name="Corby-Kistler H."/>
            <person name="Young S.K."/>
            <person name="Zeng Q."/>
            <person name="Gargeya S."/>
            <person name="Fitzgerald M."/>
            <person name="Haas B."/>
            <person name="Abouelleil A."/>
            <person name="Alvarado L."/>
            <person name="Arachchi H.M."/>
            <person name="Berlin A."/>
            <person name="Brown A."/>
            <person name="Chapman S.B."/>
            <person name="Chen Z."/>
            <person name="Dunbar C."/>
            <person name="Freedman E."/>
            <person name="Gearin G."/>
            <person name="Goldberg J."/>
            <person name="Griggs A."/>
            <person name="Gujja S."/>
            <person name="Heiman D."/>
            <person name="Howarth C."/>
            <person name="Larson L."/>
            <person name="Lui A."/>
            <person name="MacDonald P.J.P."/>
            <person name="Montmayeur A."/>
            <person name="Murphy C."/>
            <person name="Neiman D."/>
            <person name="Pearson M."/>
            <person name="Priest M."/>
            <person name="Roberts A."/>
            <person name="Saif S."/>
            <person name="Shea T."/>
            <person name="Shenoy N."/>
            <person name="Sisk P."/>
            <person name="Stolte C."/>
            <person name="Sykes S."/>
            <person name="Wortman J."/>
            <person name="Nusbaum C."/>
            <person name="Birren B."/>
        </authorList>
    </citation>
    <scope>NUCLEOTIDE SEQUENCE</scope>
    <source>
        <strain evidence="1">26406</strain>
    </source>
</reference>
<dbReference type="HOGENOM" id="CLU_2671165_0_0_1"/>
<protein>
    <submittedName>
        <fullName evidence="1">Uncharacterized protein</fullName>
    </submittedName>
</protein>
<dbReference type="AlphaFoldDB" id="W9YYV7"/>
<name>W9YYV7_FUSOX</name>
<gene>
    <name evidence="1" type="ORF">FOMG_18916</name>
</gene>